<proteinExistence type="predicted"/>
<keyword evidence="3" id="KW-1185">Reference proteome</keyword>
<evidence type="ECO:0000256" key="1">
    <source>
        <dbReference type="SAM" id="MobiDB-lite"/>
    </source>
</evidence>
<name>A0AA40EUJ8_9PEZI</name>
<dbReference type="AlphaFoldDB" id="A0AA40EUJ8"/>
<dbReference type="EMBL" id="JAUKUD010000004">
    <property type="protein sequence ID" value="KAK0745704.1"/>
    <property type="molecule type" value="Genomic_DNA"/>
</dbReference>
<sequence>MFLGDMGSVSAPRAACQDLDIRSGLAPLDRFAGTLQRHEKIALALTLHTRIELPYQDYVPCPGSGPGSPALSVATDHIRPGAAPSHVEPPLPRLRVGKLALGSLADPQTLLHAGPTPMSRFLADAGPYEWMAPTFDNTTVLPTIEVDDGHYAQLSSAEPSLTLDETRAHAHQDDTSAAVEAGPDSGPDDRHHAVLVELESAASRKHVRGLNFDGVLAHLVRQLGDQRQERILKGNLPRALRPARKRESPPQKKRKTGDAGNQHQHFDS</sequence>
<feature type="compositionally biased region" description="Polar residues" evidence="1">
    <location>
        <begin position="259"/>
        <end position="268"/>
    </location>
</feature>
<dbReference type="Proteomes" id="UP001172155">
    <property type="component" value="Unassembled WGS sequence"/>
</dbReference>
<comment type="caution">
    <text evidence="2">The sequence shown here is derived from an EMBL/GenBank/DDBJ whole genome shotgun (WGS) entry which is preliminary data.</text>
</comment>
<gene>
    <name evidence="2" type="ORF">B0T18DRAFT_136319</name>
</gene>
<protein>
    <submittedName>
        <fullName evidence="2">Uncharacterized protein</fullName>
    </submittedName>
</protein>
<accession>A0AA40EUJ8</accession>
<evidence type="ECO:0000313" key="3">
    <source>
        <dbReference type="Proteomes" id="UP001172155"/>
    </source>
</evidence>
<feature type="region of interest" description="Disordered" evidence="1">
    <location>
        <begin position="232"/>
        <end position="268"/>
    </location>
</feature>
<feature type="region of interest" description="Disordered" evidence="1">
    <location>
        <begin position="166"/>
        <end position="190"/>
    </location>
</feature>
<organism evidence="2 3">
    <name type="scientific">Schizothecium vesticola</name>
    <dbReference type="NCBI Taxonomy" id="314040"/>
    <lineage>
        <taxon>Eukaryota</taxon>
        <taxon>Fungi</taxon>
        <taxon>Dikarya</taxon>
        <taxon>Ascomycota</taxon>
        <taxon>Pezizomycotina</taxon>
        <taxon>Sordariomycetes</taxon>
        <taxon>Sordariomycetidae</taxon>
        <taxon>Sordariales</taxon>
        <taxon>Schizotheciaceae</taxon>
        <taxon>Schizothecium</taxon>
    </lineage>
</organism>
<reference evidence="2" key="1">
    <citation type="submission" date="2023-06" db="EMBL/GenBank/DDBJ databases">
        <title>Genome-scale phylogeny and comparative genomics of the fungal order Sordariales.</title>
        <authorList>
            <consortium name="Lawrence Berkeley National Laboratory"/>
            <person name="Hensen N."/>
            <person name="Bonometti L."/>
            <person name="Westerberg I."/>
            <person name="Brannstrom I.O."/>
            <person name="Guillou S."/>
            <person name="Cros-Aarteil S."/>
            <person name="Calhoun S."/>
            <person name="Haridas S."/>
            <person name="Kuo A."/>
            <person name="Mondo S."/>
            <person name="Pangilinan J."/>
            <person name="Riley R."/>
            <person name="LaButti K."/>
            <person name="Andreopoulos B."/>
            <person name="Lipzen A."/>
            <person name="Chen C."/>
            <person name="Yanf M."/>
            <person name="Daum C."/>
            <person name="Ng V."/>
            <person name="Clum A."/>
            <person name="Steindorff A."/>
            <person name="Ohm R."/>
            <person name="Martin F."/>
            <person name="Silar P."/>
            <person name="Natvig D."/>
            <person name="Lalanne C."/>
            <person name="Gautier V."/>
            <person name="Ament-velasquez S.L."/>
            <person name="Kruys A."/>
            <person name="Hutchinson M.I."/>
            <person name="Powell A.J."/>
            <person name="Barry K."/>
            <person name="Miller A.N."/>
            <person name="Grigoriev I.V."/>
            <person name="Debuchy R."/>
            <person name="Gladieux P."/>
            <person name="Thoren M.H."/>
            <person name="Johannesson H."/>
        </authorList>
    </citation>
    <scope>NUCLEOTIDE SEQUENCE</scope>
    <source>
        <strain evidence="2">SMH3187-1</strain>
    </source>
</reference>
<evidence type="ECO:0000313" key="2">
    <source>
        <dbReference type="EMBL" id="KAK0745704.1"/>
    </source>
</evidence>